<protein>
    <recommendedName>
        <fullName evidence="4">LVIVD repeat-containing protein</fullName>
    </recommendedName>
</protein>
<dbReference type="Proteomes" id="UP001172082">
    <property type="component" value="Unassembled WGS sequence"/>
</dbReference>
<dbReference type="Pfam" id="PF08309">
    <property type="entry name" value="LVIVD"/>
    <property type="match status" value="3"/>
</dbReference>
<evidence type="ECO:0000313" key="2">
    <source>
        <dbReference type="EMBL" id="MDN5200739.1"/>
    </source>
</evidence>
<dbReference type="InterPro" id="IPR013211">
    <property type="entry name" value="LVIVD"/>
</dbReference>
<accession>A0ABT8KJ38</accession>
<sequence>MLKVLLVPLLLLSGCGSDNASIPSPDGSGKSGSLARFTISGDHLFIVDHKNLHQYDIQDASNPIAGNTIPIGVGIETIFPYGQNLFIGAQDGMHIFDISNPGTPKKLSEYQHITSCDPVVVQGNYAYVTLRSGTDCRFGENLLDVVDISNLKNPVNKATYGMLNPHGLGIDGTKLFVCEGAYGLKAFDSSDPSNLIEKTHITDIHATDLIPLNGLLLVIGKDGLYQYDYSDIASLSLLSKIPIN</sequence>
<feature type="chain" id="PRO_5045880727" description="LVIVD repeat-containing protein" evidence="1">
    <location>
        <begin position="21"/>
        <end position="244"/>
    </location>
</feature>
<feature type="signal peptide" evidence="1">
    <location>
        <begin position="1"/>
        <end position="20"/>
    </location>
</feature>
<proteinExistence type="predicted"/>
<dbReference type="PROSITE" id="PS51257">
    <property type="entry name" value="PROKAR_LIPOPROTEIN"/>
    <property type="match status" value="1"/>
</dbReference>
<evidence type="ECO:0000313" key="3">
    <source>
        <dbReference type="Proteomes" id="UP001172082"/>
    </source>
</evidence>
<comment type="caution">
    <text evidence="2">The sequence shown here is derived from an EMBL/GenBank/DDBJ whole genome shotgun (WGS) entry which is preliminary data.</text>
</comment>
<evidence type="ECO:0000256" key="1">
    <source>
        <dbReference type="SAM" id="SignalP"/>
    </source>
</evidence>
<dbReference type="SUPFAM" id="SSF63825">
    <property type="entry name" value="YWTD domain"/>
    <property type="match status" value="1"/>
</dbReference>
<evidence type="ECO:0008006" key="4">
    <source>
        <dbReference type="Google" id="ProtNLM"/>
    </source>
</evidence>
<organism evidence="2 3">
    <name type="scientific">Splendidivirga corallicola</name>
    <dbReference type="NCBI Taxonomy" id="3051826"/>
    <lineage>
        <taxon>Bacteria</taxon>
        <taxon>Pseudomonadati</taxon>
        <taxon>Bacteroidota</taxon>
        <taxon>Cytophagia</taxon>
        <taxon>Cytophagales</taxon>
        <taxon>Splendidivirgaceae</taxon>
        <taxon>Splendidivirga</taxon>
    </lineage>
</organism>
<dbReference type="EMBL" id="JAUJEA010000001">
    <property type="protein sequence ID" value="MDN5200739.1"/>
    <property type="molecule type" value="Genomic_DNA"/>
</dbReference>
<gene>
    <name evidence="2" type="ORF">QQ008_05190</name>
</gene>
<keyword evidence="1" id="KW-0732">Signal</keyword>
<reference evidence="2" key="1">
    <citation type="submission" date="2023-06" db="EMBL/GenBank/DDBJ databases">
        <title>Genomic of Parafulvivirga corallium.</title>
        <authorList>
            <person name="Wang G."/>
        </authorList>
    </citation>
    <scope>NUCLEOTIDE SEQUENCE</scope>
    <source>
        <strain evidence="2">BMA10</strain>
    </source>
</reference>
<keyword evidence="3" id="KW-1185">Reference proteome</keyword>
<dbReference type="RefSeq" id="WP_346750759.1">
    <property type="nucleotide sequence ID" value="NZ_JAUJEA010000001.1"/>
</dbReference>
<name>A0ABT8KJ38_9BACT</name>